<gene>
    <name evidence="1" type="ORF">C1645_833795</name>
</gene>
<dbReference type="AlphaFoldDB" id="A0A397SD86"/>
<evidence type="ECO:0000313" key="2">
    <source>
        <dbReference type="Proteomes" id="UP000265703"/>
    </source>
</evidence>
<dbReference type="Proteomes" id="UP000265703">
    <property type="component" value="Unassembled WGS sequence"/>
</dbReference>
<dbReference type="EMBL" id="QKYT01000570">
    <property type="protein sequence ID" value="RIA83462.1"/>
    <property type="molecule type" value="Genomic_DNA"/>
</dbReference>
<reference evidence="1 2" key="1">
    <citation type="submission" date="2018-06" db="EMBL/GenBank/DDBJ databases">
        <title>Comparative genomics reveals the genomic features of Rhizophagus irregularis, R. cerebriforme, R. diaphanum and Gigaspora rosea, and their symbiotic lifestyle signature.</title>
        <authorList>
            <person name="Morin E."/>
            <person name="San Clemente H."/>
            <person name="Chen E.C.H."/>
            <person name="De La Providencia I."/>
            <person name="Hainaut M."/>
            <person name="Kuo A."/>
            <person name="Kohler A."/>
            <person name="Murat C."/>
            <person name="Tang N."/>
            <person name="Roy S."/>
            <person name="Loubradou J."/>
            <person name="Henrissat B."/>
            <person name="Grigoriev I.V."/>
            <person name="Corradi N."/>
            <person name="Roux C."/>
            <person name="Martin F.M."/>
        </authorList>
    </citation>
    <scope>NUCLEOTIDE SEQUENCE [LARGE SCALE GENOMIC DNA]</scope>
    <source>
        <strain evidence="1 2">DAOM 227022</strain>
    </source>
</reference>
<accession>A0A397SD86</accession>
<protein>
    <submittedName>
        <fullName evidence="1">Uncharacterized protein</fullName>
    </submittedName>
</protein>
<keyword evidence="2" id="KW-1185">Reference proteome</keyword>
<name>A0A397SD86_9GLOM</name>
<evidence type="ECO:0000313" key="1">
    <source>
        <dbReference type="EMBL" id="RIA83462.1"/>
    </source>
</evidence>
<organism evidence="1 2">
    <name type="scientific">Glomus cerebriforme</name>
    <dbReference type="NCBI Taxonomy" id="658196"/>
    <lineage>
        <taxon>Eukaryota</taxon>
        <taxon>Fungi</taxon>
        <taxon>Fungi incertae sedis</taxon>
        <taxon>Mucoromycota</taxon>
        <taxon>Glomeromycotina</taxon>
        <taxon>Glomeromycetes</taxon>
        <taxon>Glomerales</taxon>
        <taxon>Glomeraceae</taxon>
        <taxon>Glomus</taxon>
    </lineage>
</organism>
<comment type="caution">
    <text evidence="1">The sequence shown here is derived from an EMBL/GenBank/DDBJ whole genome shotgun (WGS) entry which is preliminary data.</text>
</comment>
<sequence>MIKNEPDHCRIAKSLNIEIQSSDLQKDYIYRDIMDIAQCEKPENPVPWGILLDRTV</sequence>
<proteinExistence type="predicted"/>